<protein>
    <submittedName>
        <fullName evidence="2">YhgE/Pip domain-containing protein</fullName>
    </submittedName>
</protein>
<name>A0A7W1XRF8_9BACL</name>
<evidence type="ECO:0000313" key="3">
    <source>
        <dbReference type="Proteomes" id="UP000538292"/>
    </source>
</evidence>
<dbReference type="NCBIfam" id="TIGR03057">
    <property type="entry name" value="xxxLxxG_by_4"/>
    <property type="match status" value="1"/>
</dbReference>
<dbReference type="Proteomes" id="UP000538292">
    <property type="component" value="Unassembled WGS sequence"/>
</dbReference>
<dbReference type="AlphaFoldDB" id="A0A7W1XRF8"/>
<gene>
    <name evidence="2" type="ORF">H2C83_05325</name>
</gene>
<feature type="signal peptide" evidence="1">
    <location>
        <begin position="1"/>
        <end position="25"/>
    </location>
</feature>
<accession>A0A7W1XRF8</accession>
<evidence type="ECO:0000313" key="2">
    <source>
        <dbReference type="EMBL" id="MBA4601751.1"/>
    </source>
</evidence>
<dbReference type="EMBL" id="JACEOL010000017">
    <property type="protein sequence ID" value="MBA4601751.1"/>
    <property type="molecule type" value="Genomic_DNA"/>
</dbReference>
<keyword evidence="3" id="KW-1185">Reference proteome</keyword>
<sequence>MRRIRKFLLVFATIILMLPSFHVTAASNDSKPREDPSPEKGEISSKDEVVYAKLNANGKSQEIYVVNILDVEKAGKIIDYGPYTSLKNLTDLSRIEQKNNRVEFTAPQGKFYYQGKMVKNSLPWDISVSYLLDGKEMTPEEIAGKDGHVQIRIATSANEKADPTFIKNYLLQISLSLDLERYSNIQAPDGMLANAGKNKQITFTVMPEEEKEMILEADAVDFELEGINITAIPPSLPVDAPDISKMTGGMKALTSAIGEANKGVGQLKNGVAELNNGVKNLRNGSEAYKDGISAIDASSSKLVNASRSIEQALETLNRSLSNNPGEIGLGDLKKLKDGLSQIANGLEKAAQGLDILKENHATAYSALNKAMKGIPDYKISEEEIRQLYKSGADHAVLDQLVETYSAARVAKGTYSSVKGGFAAVDVSLGQISRSLAQMANNLDTMADGLSSAPEAVDIADSFAKLQKGIATLSSNYKAFHSGLVDYTAGVSQLSSSYKEMHNGVEDLSKGTGKLENGASKLHNGTSELYASTSDLPGQMKQEVDQLMADYDKSDFEAVSFVSPGNKNISSVQFVFKTESIKQEKPEETEKPAQERKGVWARLKDLFL</sequence>
<feature type="chain" id="PRO_5030685539" evidence="1">
    <location>
        <begin position="26"/>
        <end position="607"/>
    </location>
</feature>
<comment type="caution">
    <text evidence="2">The sequence shown here is derived from an EMBL/GenBank/DDBJ whole genome shotgun (WGS) entry which is preliminary data.</text>
</comment>
<reference evidence="2 3" key="1">
    <citation type="submission" date="2020-07" db="EMBL/GenBank/DDBJ databases">
        <title>Thermoactinomyces phylogeny.</title>
        <authorList>
            <person name="Dunlap C."/>
        </authorList>
    </citation>
    <scope>NUCLEOTIDE SEQUENCE [LARGE SCALE GENOMIC DNA]</scope>
    <source>
        <strain evidence="2 3">AMNI-1</strain>
    </source>
</reference>
<dbReference type="RefSeq" id="WP_181738575.1">
    <property type="nucleotide sequence ID" value="NZ_JACEOL010000017.1"/>
</dbReference>
<dbReference type="InterPro" id="IPR023908">
    <property type="entry name" value="xxxLxxG_rpt"/>
</dbReference>
<proteinExistence type="predicted"/>
<organism evidence="2 3">
    <name type="scientific">Thermoactinomyces mirandus</name>
    <dbReference type="NCBI Taxonomy" id="2756294"/>
    <lineage>
        <taxon>Bacteria</taxon>
        <taxon>Bacillati</taxon>
        <taxon>Bacillota</taxon>
        <taxon>Bacilli</taxon>
        <taxon>Bacillales</taxon>
        <taxon>Thermoactinomycetaceae</taxon>
        <taxon>Thermoactinomyces</taxon>
    </lineage>
</organism>
<dbReference type="Gene3D" id="1.10.287.950">
    <property type="entry name" value="Methyl-accepting chemotaxis protein"/>
    <property type="match status" value="1"/>
</dbReference>
<evidence type="ECO:0000256" key="1">
    <source>
        <dbReference type="SAM" id="SignalP"/>
    </source>
</evidence>
<keyword evidence="1" id="KW-0732">Signal</keyword>